<evidence type="ECO:0000256" key="1">
    <source>
        <dbReference type="SAM" id="MobiDB-lite"/>
    </source>
</evidence>
<dbReference type="RefSeq" id="WP_092269123.1">
    <property type="nucleotide sequence ID" value="NZ_LT629762.1"/>
</dbReference>
<accession>A0A1H1LZD6</accession>
<feature type="region of interest" description="Disordered" evidence="1">
    <location>
        <begin position="203"/>
        <end position="222"/>
    </location>
</feature>
<name>A0A1H1LZD6_9PSED</name>
<protein>
    <submittedName>
        <fullName evidence="2">ADP-ribose pyrophosphatase YjhB, NUDIX family</fullName>
    </submittedName>
</protein>
<dbReference type="SUPFAM" id="SSF55811">
    <property type="entry name" value="Nudix"/>
    <property type="match status" value="1"/>
</dbReference>
<dbReference type="InterPro" id="IPR015797">
    <property type="entry name" value="NUDIX_hydrolase-like_dom_sf"/>
</dbReference>
<reference evidence="2 3" key="1">
    <citation type="submission" date="2016-10" db="EMBL/GenBank/DDBJ databases">
        <authorList>
            <person name="de Groot N.N."/>
        </authorList>
    </citation>
    <scope>NUCLEOTIDE SEQUENCE [LARGE SCALE GENOMIC DNA]</scope>
    <source>
        <strain evidence="2 3">LMG 26867</strain>
    </source>
</reference>
<dbReference type="Gene3D" id="1.10.10.10">
    <property type="entry name" value="Winged helix-like DNA-binding domain superfamily/Winged helix DNA-binding domain"/>
    <property type="match status" value="1"/>
</dbReference>
<dbReference type="AlphaFoldDB" id="A0A1H1LZD6"/>
<gene>
    <name evidence="2" type="ORF">SAMN05216222_0028</name>
</gene>
<evidence type="ECO:0000313" key="3">
    <source>
        <dbReference type="Proteomes" id="UP000198481"/>
    </source>
</evidence>
<dbReference type="InterPro" id="IPR036388">
    <property type="entry name" value="WH-like_DNA-bd_sf"/>
</dbReference>
<sequence>MPDRTALPAETLPRAYLHTIDLCVLRYCRDSHALQILLNRREAEPFAGHWALPGIVVNGGVEDLTLADAVERLRQSSKVGMPLAWIEQVGTVGDAFRDPRCWSSSTFYLAIVSEPVQLAEHQRFFPLQDVADASSKLPFDHNQLVAAVQDRLLSKSLYSSLPLMFLGNEFSAPEAVNIFSLVLERPVLKTSIRQRLLKMTEAGHLQETGRKKSGDGGRPQATVENLKPASLYLFDRCFLE</sequence>
<proteinExistence type="predicted"/>
<dbReference type="CDD" id="cd18873">
    <property type="entry name" value="NUDIX_NadM_like"/>
    <property type="match status" value="1"/>
</dbReference>
<dbReference type="STRING" id="1148509.SAMN05216222_0028"/>
<organism evidence="2 3">
    <name type="scientific">Pseudomonas prosekii</name>
    <dbReference type="NCBI Taxonomy" id="1148509"/>
    <lineage>
        <taxon>Bacteria</taxon>
        <taxon>Pseudomonadati</taxon>
        <taxon>Pseudomonadota</taxon>
        <taxon>Gammaproteobacteria</taxon>
        <taxon>Pseudomonadales</taxon>
        <taxon>Pseudomonadaceae</taxon>
        <taxon>Pseudomonas</taxon>
    </lineage>
</organism>
<dbReference type="EMBL" id="LT629762">
    <property type="protein sequence ID" value="SDR79893.1"/>
    <property type="molecule type" value="Genomic_DNA"/>
</dbReference>
<evidence type="ECO:0000313" key="2">
    <source>
        <dbReference type="EMBL" id="SDR79893.1"/>
    </source>
</evidence>
<dbReference type="Proteomes" id="UP000198481">
    <property type="component" value="Chromosome I"/>
</dbReference>
<dbReference type="Gene3D" id="3.90.79.10">
    <property type="entry name" value="Nucleoside Triphosphate Pyrophosphohydrolase"/>
    <property type="match status" value="1"/>
</dbReference>